<name>A0A6L2NE62_TANCI</name>
<sequence length="634" mass="72372">MEIILNEEEVAIDAILLVVKSPKIVDWKIHKEGKKNYYQIIRADGNSKMYMVFNRKLKEFDKEDLKDFYSLSWSPLSNDDVVNIALEGLPAKYGNVYDIIVYQEPLLDLKMVHSMLTTEEMRLKSRAQATSLDSSSSPRDGFISQFRMQVRMMMVINGNLAWNQGAYDASKALVKALDGKVKKGCFKLTNVGQSSSNPTRQETLFPNAFGTMTLHDPNTSNWNMDTVGNGYYIPVTNSDHSIMPTPHRTLHLNYILITPNIVKNIIYVRQFVRDDNCTVEFDAFSFSVKDFMTRRVLLCCDSTDDLYLVTRPSTIPHVFLTSQYTWHQRLRHPGSEVLHHLLSSNSFSCNKEKPPIICHAFQLDDTLSRYKARLVANDSIQGTGTAYLLLYVDDIVLTASSEIMLQQIIASLHQEFSMKDLGSFNYFIGNSVTRDSSRMFLSKRTYDVEILERAHMAKCNPIRAPVDTESKLKDDGDPVCLYMHDPWEPHFSALKWILRSTSGDCVFLGNNLLARSSKRQPTLSRSSTEAEYRGVANAVAKSCWLRNLLRELHTPLSFATLVYCDNVSAVYLSSNPVQHQRTKHIEIHIHFVRNLVVTGQVRVLHVPSRYHYADIFTKGLHSALFEEFRTSLSV</sequence>
<gene>
    <name evidence="2" type="ORF">Tci_056486</name>
</gene>
<dbReference type="AlphaFoldDB" id="A0A6L2NE62"/>
<dbReference type="SUPFAM" id="SSF56672">
    <property type="entry name" value="DNA/RNA polymerases"/>
    <property type="match status" value="1"/>
</dbReference>
<feature type="domain" description="Reverse transcriptase Ty1/copia-type" evidence="1">
    <location>
        <begin position="382"/>
        <end position="466"/>
    </location>
</feature>
<dbReference type="Pfam" id="PF07727">
    <property type="entry name" value="RVT_2"/>
    <property type="match status" value="1"/>
</dbReference>
<accession>A0A6L2NE62</accession>
<organism evidence="2">
    <name type="scientific">Tanacetum cinerariifolium</name>
    <name type="common">Dalmatian daisy</name>
    <name type="synonym">Chrysanthemum cinerariifolium</name>
    <dbReference type="NCBI Taxonomy" id="118510"/>
    <lineage>
        <taxon>Eukaryota</taxon>
        <taxon>Viridiplantae</taxon>
        <taxon>Streptophyta</taxon>
        <taxon>Embryophyta</taxon>
        <taxon>Tracheophyta</taxon>
        <taxon>Spermatophyta</taxon>
        <taxon>Magnoliopsida</taxon>
        <taxon>eudicotyledons</taxon>
        <taxon>Gunneridae</taxon>
        <taxon>Pentapetalae</taxon>
        <taxon>asterids</taxon>
        <taxon>campanulids</taxon>
        <taxon>Asterales</taxon>
        <taxon>Asteraceae</taxon>
        <taxon>Asteroideae</taxon>
        <taxon>Anthemideae</taxon>
        <taxon>Anthemidinae</taxon>
        <taxon>Tanacetum</taxon>
    </lineage>
</organism>
<dbReference type="InterPro" id="IPR013103">
    <property type="entry name" value="RVT_2"/>
</dbReference>
<reference evidence="2" key="1">
    <citation type="journal article" date="2019" name="Sci. Rep.">
        <title>Draft genome of Tanacetum cinerariifolium, the natural source of mosquito coil.</title>
        <authorList>
            <person name="Yamashiro T."/>
            <person name="Shiraishi A."/>
            <person name="Satake H."/>
            <person name="Nakayama K."/>
        </authorList>
    </citation>
    <scope>NUCLEOTIDE SEQUENCE</scope>
</reference>
<dbReference type="PANTHER" id="PTHR11439">
    <property type="entry name" value="GAG-POL-RELATED RETROTRANSPOSON"/>
    <property type="match status" value="1"/>
</dbReference>
<proteinExistence type="predicted"/>
<dbReference type="EMBL" id="BKCJ010008908">
    <property type="protein sequence ID" value="GEU84508.1"/>
    <property type="molecule type" value="Genomic_DNA"/>
</dbReference>
<evidence type="ECO:0000313" key="2">
    <source>
        <dbReference type="EMBL" id="GEU84508.1"/>
    </source>
</evidence>
<evidence type="ECO:0000259" key="1">
    <source>
        <dbReference type="Pfam" id="PF07727"/>
    </source>
</evidence>
<dbReference type="PANTHER" id="PTHR11439:SF524">
    <property type="entry name" value="RNA-DIRECTED DNA POLYMERASE, PROTEIN KINASE RLK-PELLE-DLSV FAMILY"/>
    <property type="match status" value="1"/>
</dbReference>
<dbReference type="CDD" id="cd09272">
    <property type="entry name" value="RNase_HI_RT_Ty1"/>
    <property type="match status" value="1"/>
</dbReference>
<protein>
    <submittedName>
        <fullName evidence="2">Ribonuclease H-like domain-containing protein</fullName>
    </submittedName>
</protein>
<comment type="caution">
    <text evidence="2">The sequence shown here is derived from an EMBL/GenBank/DDBJ whole genome shotgun (WGS) entry which is preliminary data.</text>
</comment>
<dbReference type="InterPro" id="IPR043502">
    <property type="entry name" value="DNA/RNA_pol_sf"/>
</dbReference>